<evidence type="ECO:0000256" key="1">
    <source>
        <dbReference type="PIRSR" id="PIRSR639069-1"/>
    </source>
</evidence>
<protein>
    <submittedName>
        <fullName evidence="4">Acetylxylan esterase</fullName>
    </submittedName>
</protein>
<dbReference type="GO" id="GO:0052689">
    <property type="term" value="F:carboxylic ester hydrolase activity"/>
    <property type="evidence" value="ECO:0007669"/>
    <property type="project" value="TreeGrafter"/>
</dbReference>
<feature type="active site" description="Nucleophile" evidence="1">
    <location>
        <position position="190"/>
    </location>
</feature>
<dbReference type="PANTHER" id="PTHR40111:SF1">
    <property type="entry name" value="CEPHALOSPORIN-C DEACETYLASE"/>
    <property type="match status" value="1"/>
</dbReference>
<gene>
    <name evidence="4" type="ORF">GZH47_15135</name>
</gene>
<evidence type="ECO:0000313" key="4">
    <source>
        <dbReference type="EMBL" id="QHW32012.1"/>
    </source>
</evidence>
<dbReference type="GO" id="GO:0005976">
    <property type="term" value="P:polysaccharide metabolic process"/>
    <property type="evidence" value="ECO:0007669"/>
    <property type="project" value="TreeGrafter"/>
</dbReference>
<name>A0A6C0P5X5_9BACL</name>
<dbReference type="InterPro" id="IPR039069">
    <property type="entry name" value="CE7"/>
</dbReference>
<organism evidence="4 5">
    <name type="scientific">Paenibacillus rhizovicinus</name>
    <dbReference type="NCBI Taxonomy" id="2704463"/>
    <lineage>
        <taxon>Bacteria</taxon>
        <taxon>Bacillati</taxon>
        <taxon>Bacillota</taxon>
        <taxon>Bacilli</taxon>
        <taxon>Bacillales</taxon>
        <taxon>Paenibacillaceae</taxon>
        <taxon>Paenibacillus</taxon>
    </lineage>
</organism>
<sequence>MNHAIARRKRELENYNAPLTIDQAELDAFWDAALQSYAEKPLDVRRESAESPFPGVTVDRLTYQGYDDTPIHGWFMVPAARRGPDGADAPLPCVVLFPGYTDDRGYPERHASWLLQGYAVLAVDVRGQGGETGNHLPLRGGAVKGWVSGNVLEPESSYYHAMTIDAVRAVDAAAAQPEVDASKLATVGGSQGGGLALIAAALNPKVTAIVADIPNLCHMDFGVLNSSSSLTELAQHLKRYPDRLEAVLRTLAHYDMLNLAPRVKAPVLMSVGWKDPVCMPETIYAVYNRIASAKTIKDYPFSGHEVSEAQNRERILFLREQFR</sequence>
<dbReference type="Pfam" id="PF05448">
    <property type="entry name" value="AXE1"/>
    <property type="match status" value="1"/>
</dbReference>
<evidence type="ECO:0000256" key="2">
    <source>
        <dbReference type="PIRSR" id="PIRSR639069-2"/>
    </source>
</evidence>
<dbReference type="KEGG" id="prz:GZH47_15135"/>
<dbReference type="RefSeq" id="WP_162640816.1">
    <property type="nucleotide sequence ID" value="NZ_CP048286.1"/>
</dbReference>
<dbReference type="InterPro" id="IPR029058">
    <property type="entry name" value="AB_hydrolase_fold"/>
</dbReference>
<dbReference type="SUPFAM" id="SSF53474">
    <property type="entry name" value="alpha/beta-Hydrolases"/>
    <property type="match status" value="1"/>
</dbReference>
<keyword evidence="5" id="KW-1185">Reference proteome</keyword>
<dbReference type="Gene3D" id="3.40.50.1820">
    <property type="entry name" value="alpha/beta hydrolase"/>
    <property type="match status" value="1"/>
</dbReference>
<reference evidence="4 5" key="1">
    <citation type="submission" date="2020-02" db="EMBL/GenBank/DDBJ databases">
        <title>Paenibacillus sp. nov., isolated from rhizosphere soil of tomato.</title>
        <authorList>
            <person name="Weon H.-Y."/>
            <person name="Lee S.A."/>
        </authorList>
    </citation>
    <scope>NUCLEOTIDE SEQUENCE [LARGE SCALE GENOMIC DNA]</scope>
    <source>
        <strain evidence="4 5">14171R-81</strain>
    </source>
</reference>
<feature type="active site" description="Charge relay system" evidence="1">
    <location>
        <position position="304"/>
    </location>
</feature>
<dbReference type="PANTHER" id="PTHR40111">
    <property type="entry name" value="CEPHALOSPORIN-C DEACETYLASE"/>
    <property type="match status" value="1"/>
</dbReference>
<evidence type="ECO:0000259" key="3">
    <source>
        <dbReference type="Pfam" id="PF05448"/>
    </source>
</evidence>
<evidence type="ECO:0000313" key="5">
    <source>
        <dbReference type="Proteomes" id="UP000479114"/>
    </source>
</evidence>
<accession>A0A6C0P5X5</accession>
<dbReference type="EMBL" id="CP048286">
    <property type="protein sequence ID" value="QHW32012.1"/>
    <property type="molecule type" value="Genomic_DNA"/>
</dbReference>
<feature type="binding site" evidence="2">
    <location>
        <position position="100"/>
    </location>
    <ligand>
        <name>substrate</name>
    </ligand>
</feature>
<dbReference type="InterPro" id="IPR008391">
    <property type="entry name" value="AXE1_dom"/>
</dbReference>
<dbReference type="AlphaFoldDB" id="A0A6C0P5X5"/>
<proteinExistence type="predicted"/>
<feature type="domain" description="Acetyl xylan esterase" evidence="3">
    <location>
        <begin position="11"/>
        <end position="317"/>
    </location>
</feature>
<dbReference type="Proteomes" id="UP000479114">
    <property type="component" value="Chromosome"/>
</dbReference>
<feature type="active site" description="Charge relay system" evidence="1">
    <location>
        <position position="275"/>
    </location>
</feature>